<dbReference type="Proteomes" id="UP001628646">
    <property type="component" value="Unassembled WGS sequence"/>
</dbReference>
<dbReference type="RefSeq" id="WP_407800271.1">
    <property type="nucleotide sequence ID" value="NZ_JBJNUX010000004.1"/>
</dbReference>
<keyword evidence="2" id="KW-1185">Reference proteome</keyword>
<comment type="caution">
    <text evidence="1">The sequence shown here is derived from an EMBL/GenBank/DDBJ whole genome shotgun (WGS) entry which is preliminary data.</text>
</comment>
<evidence type="ECO:0000313" key="2">
    <source>
        <dbReference type="Proteomes" id="UP001628646"/>
    </source>
</evidence>
<gene>
    <name evidence="1" type="ORF">ACJ8NA_12875</name>
</gene>
<accession>A0ABW8W2Q0</accession>
<protein>
    <submittedName>
        <fullName evidence="1">Uncharacterized protein</fullName>
    </submittedName>
</protein>
<name>A0ABW8W2Q0_9PSED</name>
<organism evidence="1 2">
    <name type="scientific">Pseudomonas azerbaijanorientalis</name>
    <dbReference type="NCBI Taxonomy" id="2842350"/>
    <lineage>
        <taxon>Bacteria</taxon>
        <taxon>Pseudomonadati</taxon>
        <taxon>Pseudomonadota</taxon>
        <taxon>Gammaproteobacteria</taxon>
        <taxon>Pseudomonadales</taxon>
        <taxon>Pseudomonadaceae</taxon>
        <taxon>Pseudomonas</taxon>
    </lineage>
</organism>
<proteinExistence type="predicted"/>
<dbReference type="EMBL" id="JBJNUY010000005">
    <property type="protein sequence ID" value="MFL8999544.1"/>
    <property type="molecule type" value="Genomic_DNA"/>
</dbReference>
<evidence type="ECO:0000313" key="1">
    <source>
        <dbReference type="EMBL" id="MFL8999544.1"/>
    </source>
</evidence>
<sequence length="81" mass="9690">MYFELGTKGLNGRNESWWSLSYVEAEDQFYWRHRWSNMSGLTVHDGEKRLPILEAKGESYYSDAVKVIREKFPTWKNIDQL</sequence>
<reference evidence="1 2" key="1">
    <citation type="submission" date="2024-12" db="EMBL/GenBank/DDBJ databases">
        <title>Pseudomonas species isolated from Lotus nodules promote plant growth.</title>
        <authorList>
            <person name="Yu Y.-H."/>
            <person name="Kurtenbach J."/>
            <person name="Crosbie D."/>
            <person name="Brachmann A."/>
            <person name="Marin M."/>
        </authorList>
    </citation>
    <scope>NUCLEOTIDE SEQUENCE [LARGE SCALE GENOMIC DNA]</scope>
    <source>
        <strain evidence="1 2">PLb11B</strain>
    </source>
</reference>